<keyword evidence="6" id="KW-1185">Reference proteome</keyword>
<dbReference type="Pfam" id="PF00395">
    <property type="entry name" value="SLH"/>
    <property type="match status" value="3"/>
</dbReference>
<feature type="domain" description="SLH" evidence="4">
    <location>
        <begin position="104"/>
        <end position="169"/>
    </location>
</feature>
<protein>
    <submittedName>
        <fullName evidence="5">S-layer homology domain-containing protein</fullName>
    </submittedName>
</protein>
<feature type="chain" id="PRO_5039080085" evidence="3">
    <location>
        <begin position="36"/>
        <end position="791"/>
    </location>
</feature>
<feature type="signal peptide" evidence="3">
    <location>
        <begin position="1"/>
        <end position="35"/>
    </location>
</feature>
<gene>
    <name evidence="5" type="ORF">E6C55_03950</name>
</gene>
<organism evidence="5 6">
    <name type="scientific">Cohnella fermenti</name>
    <dbReference type="NCBI Taxonomy" id="2565925"/>
    <lineage>
        <taxon>Bacteria</taxon>
        <taxon>Bacillati</taxon>
        <taxon>Bacillota</taxon>
        <taxon>Bacilli</taxon>
        <taxon>Bacillales</taxon>
        <taxon>Paenibacillaceae</taxon>
        <taxon>Cohnella</taxon>
    </lineage>
</organism>
<dbReference type="SUPFAM" id="SSF49265">
    <property type="entry name" value="Fibronectin type III"/>
    <property type="match status" value="1"/>
</dbReference>
<keyword evidence="1 3" id="KW-0732">Signal</keyword>
<evidence type="ECO:0000256" key="1">
    <source>
        <dbReference type="ARBA" id="ARBA00022729"/>
    </source>
</evidence>
<evidence type="ECO:0000256" key="3">
    <source>
        <dbReference type="SAM" id="SignalP"/>
    </source>
</evidence>
<feature type="region of interest" description="Disordered" evidence="2">
    <location>
        <begin position="450"/>
        <end position="469"/>
    </location>
</feature>
<comment type="caution">
    <text evidence="5">The sequence shown here is derived from an EMBL/GenBank/DDBJ whole genome shotgun (WGS) entry which is preliminary data.</text>
</comment>
<evidence type="ECO:0000313" key="6">
    <source>
        <dbReference type="Proteomes" id="UP000310636"/>
    </source>
</evidence>
<dbReference type="EMBL" id="SSOB01000003">
    <property type="protein sequence ID" value="THF83844.1"/>
    <property type="molecule type" value="Genomic_DNA"/>
</dbReference>
<sequence length="791" mass="82263">MDFFFQIGGGSLKKKTLVWSAALALGLGAVSAAGAETSLAATSADFTDLKDLDTATKAKFDALIAAGIFEGVSDTSFGLQEEMNRAQFAKVAALILDLKADATTSSFSDVKADGANGYALPYIEALKQAGLTDGIGEGQFNPAGKVTKEQLATFLVRILGKDTEAEQTAGVNDGSVSDWAKGYVAKAIELKLLSNGADGKFGGTTNATRDLLVLGSYETKVTYEELIPLRVSGAEFGEGNTLELTISGGIDESSIDLSKITVNGKALDPTKDSFKLSDDKKSIVITLHDGFTIDTATDPVVKADGLKTLFGNEVKNDDSQPIPVKVTTAPKGSTSSATTTTTSTTPYTPPASVAVPVISSASEVASTSAHFGITASVAGTVYYAVYPSVASAPSLDLIMDAGSSHVAAAEQLSFTIDLTELTPNTSYVLYAFERNSSGVNSALASNAFTTLEAEEEQEEPQQPQEPTISIDTSSLSTDSHGFSLSVSASAEIETLYYFVVPGAYNSSYNAETVKGTADSSIPVTNSQVTVSDDALAAATSYTVYIVGESASGLTSVAYQSFTTAAAAAAAPYTATFDQAGTLRTESGSTSTITAQATSDGADTVHYVLVDSMEAGMSEALILEGKNAGGGAAIRSGTMTKAGNGFTVTLDNLDSNKTYYLYAVGSNTLGTGSLSTYIYYRTDSVLNEFDVTLDGIQATVGYTSSYYNIYYLVETYDSVEPTAPSADYVITYGMSSTNMNVLTINELMLSMQSAKIYFVVVDGAYRSNVVEADYASGGSGGLPGGGIILPPW</sequence>
<feature type="compositionally biased region" description="Low complexity" evidence="2">
    <location>
        <begin position="460"/>
        <end position="469"/>
    </location>
</feature>
<dbReference type="AlphaFoldDB" id="A0A4S4C875"/>
<evidence type="ECO:0000313" key="5">
    <source>
        <dbReference type="EMBL" id="THF83844.1"/>
    </source>
</evidence>
<dbReference type="PROSITE" id="PS51272">
    <property type="entry name" value="SLH"/>
    <property type="match status" value="1"/>
</dbReference>
<evidence type="ECO:0000256" key="2">
    <source>
        <dbReference type="SAM" id="MobiDB-lite"/>
    </source>
</evidence>
<proteinExistence type="predicted"/>
<dbReference type="Proteomes" id="UP000310636">
    <property type="component" value="Unassembled WGS sequence"/>
</dbReference>
<reference evidence="5 6" key="1">
    <citation type="submission" date="2019-04" db="EMBL/GenBank/DDBJ databases">
        <title>Cohnella sp. nov. isolated from preserved vegetables.</title>
        <authorList>
            <person name="Lin S.-Y."/>
            <person name="Hung M.-H."/>
            <person name="Young C.-C."/>
        </authorList>
    </citation>
    <scope>NUCLEOTIDE SEQUENCE [LARGE SCALE GENOMIC DNA]</scope>
    <source>
        <strain evidence="5 6">CC-MHH1044</strain>
    </source>
</reference>
<dbReference type="InterPro" id="IPR001119">
    <property type="entry name" value="SLH_dom"/>
</dbReference>
<name>A0A4S4C875_9BACL</name>
<accession>A0A4S4C875</accession>
<feature type="region of interest" description="Disordered" evidence="2">
    <location>
        <begin position="321"/>
        <end position="345"/>
    </location>
</feature>
<dbReference type="InterPro" id="IPR014755">
    <property type="entry name" value="Cu-Rt/internalin_Ig-like"/>
</dbReference>
<dbReference type="OrthoDB" id="1706086at2"/>
<dbReference type="Gene3D" id="2.60.40.1220">
    <property type="match status" value="1"/>
</dbReference>
<evidence type="ECO:0000259" key="4">
    <source>
        <dbReference type="PROSITE" id="PS51272"/>
    </source>
</evidence>
<dbReference type="InterPro" id="IPR036116">
    <property type="entry name" value="FN3_sf"/>
</dbReference>
<feature type="compositionally biased region" description="Low complexity" evidence="2">
    <location>
        <begin position="327"/>
        <end position="345"/>
    </location>
</feature>